<dbReference type="Proteomes" id="UP000824037">
    <property type="component" value="Unassembled WGS sequence"/>
</dbReference>
<reference evidence="7" key="2">
    <citation type="submission" date="2021-04" db="EMBL/GenBank/DDBJ databases">
        <authorList>
            <person name="Gilroy R."/>
        </authorList>
    </citation>
    <scope>NUCLEOTIDE SEQUENCE</scope>
    <source>
        <strain evidence="7">ChiGjej4B4-7305</strain>
    </source>
</reference>
<evidence type="ECO:0000256" key="2">
    <source>
        <dbReference type="ARBA" id="ARBA00022630"/>
    </source>
</evidence>
<dbReference type="GO" id="GO:0016651">
    <property type="term" value="F:oxidoreductase activity, acting on NAD(P)H"/>
    <property type="evidence" value="ECO:0007669"/>
    <property type="project" value="TreeGrafter"/>
</dbReference>
<dbReference type="AlphaFoldDB" id="A0A9D2EGE6"/>
<dbReference type="PRINTS" id="PR00368">
    <property type="entry name" value="FADPNR"/>
</dbReference>
<keyword evidence="4" id="KW-0560">Oxidoreductase</keyword>
<evidence type="ECO:0000259" key="6">
    <source>
        <dbReference type="Pfam" id="PF14759"/>
    </source>
</evidence>
<dbReference type="InterPro" id="IPR028202">
    <property type="entry name" value="Reductase_C"/>
</dbReference>
<dbReference type="EMBL" id="DXBY01000241">
    <property type="protein sequence ID" value="HIZ36886.1"/>
    <property type="molecule type" value="Genomic_DNA"/>
</dbReference>
<dbReference type="SUPFAM" id="SSF51905">
    <property type="entry name" value="FAD/NAD(P)-binding domain"/>
    <property type="match status" value="2"/>
</dbReference>
<evidence type="ECO:0000256" key="3">
    <source>
        <dbReference type="ARBA" id="ARBA00022827"/>
    </source>
</evidence>
<keyword evidence="3" id="KW-0274">FAD</keyword>
<accession>A0A9D2EGE6</accession>
<dbReference type="Pfam" id="PF14759">
    <property type="entry name" value="Reductase_C"/>
    <property type="match status" value="1"/>
</dbReference>
<dbReference type="GO" id="GO:0005737">
    <property type="term" value="C:cytoplasm"/>
    <property type="evidence" value="ECO:0007669"/>
    <property type="project" value="TreeGrafter"/>
</dbReference>
<feature type="domain" description="Reductase C-terminal" evidence="6">
    <location>
        <begin position="319"/>
        <end position="399"/>
    </location>
</feature>
<keyword evidence="2" id="KW-0285">Flavoprotein</keyword>
<dbReference type="PRINTS" id="PR00411">
    <property type="entry name" value="PNDRDTASEI"/>
</dbReference>
<evidence type="ECO:0000259" key="5">
    <source>
        <dbReference type="Pfam" id="PF07992"/>
    </source>
</evidence>
<protein>
    <submittedName>
        <fullName evidence="7">NAD(P)/FAD-dependent oxidoreductase</fullName>
    </submittedName>
</protein>
<organism evidence="7 8">
    <name type="scientific">Candidatus Ruania gallistercoris</name>
    <dbReference type="NCBI Taxonomy" id="2838746"/>
    <lineage>
        <taxon>Bacteria</taxon>
        <taxon>Bacillati</taxon>
        <taxon>Actinomycetota</taxon>
        <taxon>Actinomycetes</taxon>
        <taxon>Micrococcales</taxon>
        <taxon>Ruaniaceae</taxon>
        <taxon>Ruania</taxon>
    </lineage>
</organism>
<evidence type="ECO:0000313" key="8">
    <source>
        <dbReference type="Proteomes" id="UP000824037"/>
    </source>
</evidence>
<comment type="cofactor">
    <cofactor evidence="1">
        <name>FAD</name>
        <dbReference type="ChEBI" id="CHEBI:57692"/>
    </cofactor>
</comment>
<gene>
    <name evidence="7" type="ORF">H9815_14025</name>
</gene>
<feature type="domain" description="FAD/NAD(P)-binding" evidence="5">
    <location>
        <begin position="5"/>
        <end position="300"/>
    </location>
</feature>
<dbReference type="InterPro" id="IPR016156">
    <property type="entry name" value="FAD/NAD-linked_Rdtase_dimer_sf"/>
</dbReference>
<name>A0A9D2EGE6_9MICO</name>
<dbReference type="InterPro" id="IPR023753">
    <property type="entry name" value="FAD/NAD-binding_dom"/>
</dbReference>
<dbReference type="InterPro" id="IPR050446">
    <property type="entry name" value="FAD-oxidoreductase/Apoptosis"/>
</dbReference>
<dbReference type="Gene3D" id="3.50.50.60">
    <property type="entry name" value="FAD/NAD(P)-binding domain"/>
    <property type="match status" value="2"/>
</dbReference>
<dbReference type="Pfam" id="PF07992">
    <property type="entry name" value="Pyr_redox_2"/>
    <property type="match status" value="1"/>
</dbReference>
<proteinExistence type="predicted"/>
<comment type="caution">
    <text evidence="7">The sequence shown here is derived from an EMBL/GenBank/DDBJ whole genome shotgun (WGS) entry which is preliminary data.</text>
</comment>
<evidence type="ECO:0000313" key="7">
    <source>
        <dbReference type="EMBL" id="HIZ36886.1"/>
    </source>
</evidence>
<dbReference type="PANTHER" id="PTHR43557:SF2">
    <property type="entry name" value="RIESKE DOMAIN-CONTAINING PROTEIN-RELATED"/>
    <property type="match status" value="1"/>
</dbReference>
<dbReference type="InterPro" id="IPR036188">
    <property type="entry name" value="FAD/NAD-bd_sf"/>
</dbReference>
<sequence length="400" mass="42128">MAHADLLIVGAGLAAASLIDELRDLGDDRSVLLVGDEGERPYERPALSKGVLLGQDPVSSVYAHEPGHYAGRSVQTMLSDAVAGIDPDNRTARLASGAEVGYTDLVLATGASPRRLPIEGMDLPGVHTLRRIGDAEAVKATFGEGRRLVVIGSGWIGLEVAAAARQAGTEVTVLETADTPLQSTLGTELGTYFADLHTARGVELRTGAAATAIAGTDRVTGVVVEGETIPADAVLVAAGAVPNTALAESAELDVAGGILVDERLHAADHIIAIGDVANAVNTALGQRIRVEHWDNAIRQGRLAAQVLAGSDEVYDWQPYFFTDQYDLGMEYVGRGLPEDQLVLRGALESGEFLAFWLRSGVLTAAMNVNIWDVSDQLRAHIGREIDPGRLADPDVPLTDL</sequence>
<dbReference type="SUPFAM" id="SSF55424">
    <property type="entry name" value="FAD/NAD-linked reductases, dimerisation (C-terminal) domain"/>
    <property type="match status" value="1"/>
</dbReference>
<dbReference type="Gene3D" id="3.30.390.30">
    <property type="match status" value="1"/>
</dbReference>
<dbReference type="PANTHER" id="PTHR43557">
    <property type="entry name" value="APOPTOSIS-INDUCING FACTOR 1"/>
    <property type="match status" value="1"/>
</dbReference>
<evidence type="ECO:0000256" key="1">
    <source>
        <dbReference type="ARBA" id="ARBA00001974"/>
    </source>
</evidence>
<reference evidence="7" key="1">
    <citation type="journal article" date="2021" name="PeerJ">
        <title>Extensive microbial diversity within the chicken gut microbiome revealed by metagenomics and culture.</title>
        <authorList>
            <person name="Gilroy R."/>
            <person name="Ravi A."/>
            <person name="Getino M."/>
            <person name="Pursley I."/>
            <person name="Horton D.L."/>
            <person name="Alikhan N.F."/>
            <person name="Baker D."/>
            <person name="Gharbi K."/>
            <person name="Hall N."/>
            <person name="Watson M."/>
            <person name="Adriaenssens E.M."/>
            <person name="Foster-Nyarko E."/>
            <person name="Jarju S."/>
            <person name="Secka A."/>
            <person name="Antonio M."/>
            <person name="Oren A."/>
            <person name="Chaudhuri R.R."/>
            <person name="La Ragione R."/>
            <person name="Hildebrand F."/>
            <person name="Pallen M.J."/>
        </authorList>
    </citation>
    <scope>NUCLEOTIDE SEQUENCE</scope>
    <source>
        <strain evidence="7">ChiGjej4B4-7305</strain>
    </source>
</reference>
<evidence type="ECO:0000256" key="4">
    <source>
        <dbReference type="ARBA" id="ARBA00023002"/>
    </source>
</evidence>